<dbReference type="EMBL" id="VSSQ01001182">
    <property type="protein sequence ID" value="MPM05957.1"/>
    <property type="molecule type" value="Genomic_DNA"/>
</dbReference>
<reference evidence="1" key="1">
    <citation type="submission" date="2019-08" db="EMBL/GenBank/DDBJ databases">
        <authorList>
            <person name="Kucharzyk K."/>
            <person name="Murdoch R.W."/>
            <person name="Higgins S."/>
            <person name="Loffler F."/>
        </authorList>
    </citation>
    <scope>NUCLEOTIDE SEQUENCE</scope>
</reference>
<protein>
    <submittedName>
        <fullName evidence="1">Uncharacterized protein</fullName>
    </submittedName>
</protein>
<evidence type="ECO:0000313" key="1">
    <source>
        <dbReference type="EMBL" id="MPM05957.1"/>
    </source>
</evidence>
<gene>
    <name evidence="1" type="ORF">SDC9_52252</name>
</gene>
<name>A0A644WQM6_9ZZZZ</name>
<dbReference type="AlphaFoldDB" id="A0A644WQM6"/>
<accession>A0A644WQM6</accession>
<sequence>MILSLSDKFLRPVVSVRNVAYADLGIGSVKDVGSVARGIHPGVHNRFRGRIAHRDVFAGGFVGDAEGTHHLKGRAISRAGVIKIVVVMHVLGLGSCHIGKFRAQRQGSKPVSGALLVYERYDLLFKRQVIGIGITGCIGTVVGWGGRIGSA</sequence>
<proteinExistence type="predicted"/>
<organism evidence="1">
    <name type="scientific">bioreactor metagenome</name>
    <dbReference type="NCBI Taxonomy" id="1076179"/>
    <lineage>
        <taxon>unclassified sequences</taxon>
        <taxon>metagenomes</taxon>
        <taxon>ecological metagenomes</taxon>
    </lineage>
</organism>
<comment type="caution">
    <text evidence="1">The sequence shown here is derived from an EMBL/GenBank/DDBJ whole genome shotgun (WGS) entry which is preliminary data.</text>
</comment>